<name>A0A399E107_9DEIN</name>
<reference evidence="2 3" key="1">
    <citation type="submission" date="2018-08" db="EMBL/GenBank/DDBJ databases">
        <title>Meiothermus terrae DSM 26712 genome sequencing project.</title>
        <authorList>
            <person name="Da Costa M.S."/>
            <person name="Albuquerque L."/>
            <person name="Raposo P."/>
            <person name="Froufe H.J.C."/>
            <person name="Barroso C.S."/>
            <person name="Egas C."/>
        </authorList>
    </citation>
    <scope>NUCLEOTIDE SEQUENCE [LARGE SCALE GENOMIC DNA]</scope>
    <source>
        <strain evidence="2 3">DSM 26712</strain>
    </source>
</reference>
<comment type="caution">
    <text evidence="2">The sequence shown here is derived from an EMBL/GenBank/DDBJ whole genome shotgun (WGS) entry which is preliminary data.</text>
</comment>
<dbReference type="PROSITE" id="PS51782">
    <property type="entry name" value="LYSM"/>
    <property type="match status" value="1"/>
</dbReference>
<dbReference type="RefSeq" id="WP_119316732.1">
    <property type="nucleotide sequence ID" value="NZ_QXDL01000329.1"/>
</dbReference>
<evidence type="ECO:0000313" key="2">
    <source>
        <dbReference type="EMBL" id="RIH76160.1"/>
    </source>
</evidence>
<dbReference type="InterPro" id="IPR045361">
    <property type="entry name" value="CIS_tube_prot_N"/>
</dbReference>
<dbReference type="SUPFAM" id="SSF54106">
    <property type="entry name" value="LysM domain"/>
    <property type="match status" value="1"/>
</dbReference>
<dbReference type="InterPro" id="IPR018392">
    <property type="entry name" value="LysM"/>
</dbReference>
<dbReference type="AlphaFoldDB" id="A0A399E107"/>
<sequence length="223" mass="24667">MSLSKAFLIPLEGEHANQRIECLFNPNELSLSKSNQWSAGPNGAKDSPNREFGGGQPISLRVQLFFDTQGLPPERRRSLDVREYTNPIWKLMLVDKTLTNDTTKNGRPPKVRFQWGLMTFFVGVITSISQQFSLFLPNGLPVRATLDLTLEQATNENELPMQNASSGGVGGEQVWTVKDGDTLAWIAHKILGDAGKWRRIAEANGLTKVRDLVAGQPLVVPVD</sequence>
<keyword evidence="3" id="KW-1185">Reference proteome</keyword>
<gene>
    <name evidence="2" type="ORF">Mterra_03906</name>
</gene>
<protein>
    <recommendedName>
        <fullName evidence="1">LysM domain-containing protein</fullName>
    </recommendedName>
</protein>
<organism evidence="2 3">
    <name type="scientific">Calidithermus terrae</name>
    <dbReference type="NCBI Taxonomy" id="1408545"/>
    <lineage>
        <taxon>Bacteria</taxon>
        <taxon>Thermotogati</taxon>
        <taxon>Deinococcota</taxon>
        <taxon>Deinococci</taxon>
        <taxon>Thermales</taxon>
        <taxon>Thermaceae</taxon>
        <taxon>Calidithermus</taxon>
    </lineage>
</organism>
<proteinExistence type="predicted"/>
<dbReference type="EMBL" id="QXDL01000329">
    <property type="protein sequence ID" value="RIH76160.1"/>
    <property type="molecule type" value="Genomic_DNA"/>
</dbReference>
<dbReference type="Pfam" id="PF01476">
    <property type="entry name" value="LysM"/>
    <property type="match status" value="1"/>
</dbReference>
<dbReference type="Pfam" id="PF19266">
    <property type="entry name" value="CIS_tube"/>
    <property type="match status" value="1"/>
</dbReference>
<feature type="domain" description="LysM" evidence="1">
    <location>
        <begin position="173"/>
        <end position="220"/>
    </location>
</feature>
<dbReference type="InterPro" id="IPR036779">
    <property type="entry name" value="LysM_dom_sf"/>
</dbReference>
<evidence type="ECO:0000259" key="1">
    <source>
        <dbReference type="PROSITE" id="PS51782"/>
    </source>
</evidence>
<accession>A0A399E107</accession>
<evidence type="ECO:0000313" key="3">
    <source>
        <dbReference type="Proteomes" id="UP000265715"/>
    </source>
</evidence>
<dbReference type="OrthoDB" id="9809850at2"/>
<dbReference type="CDD" id="cd00118">
    <property type="entry name" value="LysM"/>
    <property type="match status" value="1"/>
</dbReference>
<dbReference type="Gene3D" id="3.10.350.10">
    <property type="entry name" value="LysM domain"/>
    <property type="match status" value="1"/>
</dbReference>
<dbReference type="Proteomes" id="UP000265715">
    <property type="component" value="Unassembled WGS sequence"/>
</dbReference>